<reference evidence="1 2" key="1">
    <citation type="submission" date="2018-02" db="EMBL/GenBank/DDBJ databases">
        <title>Comparative genomes isolates from brazilian mangrove.</title>
        <authorList>
            <person name="Araujo J.E."/>
            <person name="Taketani R.G."/>
            <person name="Silva M.C.P."/>
            <person name="Loureco M.V."/>
            <person name="Andreote F.D."/>
        </authorList>
    </citation>
    <scope>NUCLEOTIDE SEQUENCE [LARGE SCALE GENOMIC DNA]</scope>
    <source>
        <strain evidence="1 2">HEX-2 MGV</strain>
    </source>
</reference>
<sequence length="80" mass="8920">METKRTWIQTTLYSGLGCLALLAGTGCQVDVGGQTLPSPYYMSDDVQYYSEGPEFKLQRESDAMEAYKAEQAALEGDYDY</sequence>
<name>A0A2S8F5I1_9BACT</name>
<dbReference type="PROSITE" id="PS51257">
    <property type="entry name" value="PROKAR_LIPOPROTEIN"/>
    <property type="match status" value="1"/>
</dbReference>
<evidence type="ECO:0000313" key="2">
    <source>
        <dbReference type="Proteomes" id="UP000240009"/>
    </source>
</evidence>
<organism evidence="1 2">
    <name type="scientific">Blastopirellula marina</name>
    <dbReference type="NCBI Taxonomy" id="124"/>
    <lineage>
        <taxon>Bacteria</taxon>
        <taxon>Pseudomonadati</taxon>
        <taxon>Planctomycetota</taxon>
        <taxon>Planctomycetia</taxon>
        <taxon>Pirellulales</taxon>
        <taxon>Pirellulaceae</taxon>
        <taxon>Blastopirellula</taxon>
    </lineage>
</organism>
<proteinExistence type="predicted"/>
<dbReference type="OrthoDB" id="292253at2"/>
<protein>
    <submittedName>
        <fullName evidence="1">Uncharacterized protein</fullName>
    </submittedName>
</protein>
<comment type="caution">
    <text evidence="1">The sequence shown here is derived from an EMBL/GenBank/DDBJ whole genome shotgun (WGS) entry which is preliminary data.</text>
</comment>
<accession>A0A2S8F5I1</accession>
<gene>
    <name evidence="1" type="ORF">C5Y96_17900</name>
</gene>
<dbReference type="Proteomes" id="UP000240009">
    <property type="component" value="Unassembled WGS sequence"/>
</dbReference>
<dbReference type="AlphaFoldDB" id="A0A2S8F5I1"/>
<dbReference type="EMBL" id="PUIA01000057">
    <property type="protein sequence ID" value="PQO27413.1"/>
    <property type="molecule type" value="Genomic_DNA"/>
</dbReference>
<dbReference type="RefSeq" id="WP_105356129.1">
    <property type="nucleotide sequence ID" value="NZ_PUIA01000057.1"/>
</dbReference>
<evidence type="ECO:0000313" key="1">
    <source>
        <dbReference type="EMBL" id="PQO27413.1"/>
    </source>
</evidence>